<evidence type="ECO:0000256" key="3">
    <source>
        <dbReference type="ARBA" id="ARBA00022753"/>
    </source>
</evidence>
<dbReference type="InterPro" id="IPR050540">
    <property type="entry name" value="F-actin_Monoox_Mical"/>
</dbReference>
<feature type="domain" description="C2 NT-type" evidence="8">
    <location>
        <begin position="8"/>
        <end position="158"/>
    </location>
</feature>
<evidence type="ECO:0000256" key="1">
    <source>
        <dbReference type="ARBA" id="ARBA00004177"/>
    </source>
</evidence>
<dbReference type="CDD" id="cd21198">
    <property type="entry name" value="CH_EHBP"/>
    <property type="match status" value="1"/>
</dbReference>
<dbReference type="InterPro" id="IPR022735">
    <property type="entry name" value="bMERB_dom"/>
</dbReference>
<dbReference type="EMBL" id="OD564321">
    <property type="protein sequence ID" value="CAD7437803.1"/>
    <property type="molecule type" value="Genomic_DNA"/>
</dbReference>
<dbReference type="Pfam" id="PF10358">
    <property type="entry name" value="NT-C2"/>
    <property type="match status" value="1"/>
</dbReference>
<feature type="region of interest" description="Disordered" evidence="6">
    <location>
        <begin position="577"/>
        <end position="674"/>
    </location>
</feature>
<proteinExistence type="predicted"/>
<feature type="region of interest" description="Disordered" evidence="6">
    <location>
        <begin position="737"/>
        <end position="865"/>
    </location>
</feature>
<sequence>MTSVWKRLQRVNKHAAKFQFTVSYHQVTLETTSKWKPNKLSIVWTRRSRRVVSEPLPWEPTMKDPLRGIVIWAVPENKEVCVTLFKDPRTQEMEDKEWTFVIEDVSTNGKRRQLAAANINMKKHASVESAQSHLVLTFKPTTKKIISASMECTMSCVFLREGKATDEDMQSMASLMSVNNNSDIGQLDDFDDDDEGDESHSLKLQEVLDLTTQIDLLTNSLSGSEIASTPISVASLSSYLKDEATPIANEGRNILDGEPLNEVVDSSQQPHASPTSDASTPGREHKILSPLNRPGFPEGDHSKNIRLTLQPLNLTQYEEETSPAPKLKEITPGQDLLEWCKEVTRDFQGVKVTNLTTSWRNGMAFCAIIHHFRPDLVEFESLSPHDVKGNCKKAFDAGEALGISRVIEPADMDVLAVPDKLAVMTYLYQLRAHFTGHELEVQQIGKTMDESSYMIGRFNTDTDTEVTVQLFDQEIMSIRKREAADRRQQQKGSNGNRRSSSIESDGTESESNKSVISQRTARQNSRLRLKLPLVSSSDSGGDNNSDRSPTSVKDVKDMILASSKSILGKVLSPTKEKFALRDKSKSPVNTTTPRPMLMTRRQLNDPFGSDDEDEEPPPIIDDKKSGHIQLTRSQSSQDGESIHSLETRLSREGSEVRDINISHSPTQNDNFNRKHHILSRHDELRERARQLLEQARREAANRGSAVPSSAQSPVKQCEEERQQQLRERARKLIAEARMGVVSSTPTPSEQVKFPGFPAMSPDDGQSENRTLDEQNNPLSPTSQQRVQSPSTPTPGSGKAEKNGNTFPWGQSGNSLPSPRSPAGSLPSSVRSSQSPDKKSASPLHSFSSLMERISPDKTPEDGFRRGYGKDIVNYIQNELEALEREQKQIDKQADILEKELRKVMETGNDRETEDQLMAKWFTLVNKKNALLRRQMQLNILEKEDDLERRFELLNRELRSILAIEDWQKTEEQKIREHLLLDELVTIVNKRDELVHHLDSQEKAIEDDDEIERDLNRSGLTQQNKACILQ</sequence>
<feature type="compositionally biased region" description="Polar residues" evidence="6">
    <location>
        <begin position="661"/>
        <end position="670"/>
    </location>
</feature>
<keyword evidence="3" id="KW-0967">Endosome</keyword>
<feature type="compositionally biased region" description="Polar residues" evidence="6">
    <location>
        <begin position="490"/>
        <end position="504"/>
    </location>
</feature>
<evidence type="ECO:0000256" key="4">
    <source>
        <dbReference type="ARBA" id="ARBA00023054"/>
    </source>
</evidence>
<feature type="region of interest" description="Disordered" evidence="6">
    <location>
        <begin position="481"/>
        <end position="555"/>
    </location>
</feature>
<feature type="region of interest" description="Disordered" evidence="6">
    <location>
        <begin position="263"/>
        <end position="303"/>
    </location>
</feature>
<keyword evidence="2" id="KW-0597">Phosphoprotein</keyword>
<feature type="compositionally biased region" description="Polar residues" evidence="6">
    <location>
        <begin position="773"/>
        <end position="794"/>
    </location>
</feature>
<evidence type="ECO:0000259" key="7">
    <source>
        <dbReference type="PROSITE" id="PS50021"/>
    </source>
</evidence>
<feature type="compositionally biased region" description="Basic and acidic residues" evidence="6">
    <location>
        <begin position="640"/>
        <end position="660"/>
    </location>
</feature>
<dbReference type="GO" id="GO:0005768">
    <property type="term" value="C:endosome"/>
    <property type="evidence" value="ECO:0007669"/>
    <property type="project" value="UniProtKB-SubCell"/>
</dbReference>
<dbReference type="PANTHER" id="PTHR23167">
    <property type="entry name" value="CALPONIN HOMOLOGY DOMAIN-CONTAINING PROTEIN DDB_G0272472-RELATED"/>
    <property type="match status" value="1"/>
</dbReference>
<dbReference type="InterPro" id="IPR001715">
    <property type="entry name" value="CH_dom"/>
</dbReference>
<protein>
    <recommendedName>
        <fullName evidence="11">EH domain-binding protein 1</fullName>
    </recommendedName>
</protein>
<dbReference type="SMART" id="SM00033">
    <property type="entry name" value="CH"/>
    <property type="match status" value="1"/>
</dbReference>
<evidence type="ECO:0000259" key="9">
    <source>
        <dbReference type="PROSITE" id="PS51848"/>
    </source>
</evidence>
<dbReference type="PROSITE" id="PS51848">
    <property type="entry name" value="BMERB"/>
    <property type="match status" value="1"/>
</dbReference>
<dbReference type="Gene3D" id="1.10.418.10">
    <property type="entry name" value="Calponin-like domain"/>
    <property type="match status" value="1"/>
</dbReference>
<feature type="compositionally biased region" description="Polar residues" evidence="6">
    <location>
        <begin position="628"/>
        <end position="639"/>
    </location>
</feature>
<dbReference type="PANTHER" id="PTHR23167:SF46">
    <property type="entry name" value="EPS15 HOMOLOGY DOMAIN CONTAINING PROTEIN-BINDING PROTEIN 1, ISOFORM F"/>
    <property type="match status" value="1"/>
</dbReference>
<evidence type="ECO:0000313" key="10">
    <source>
        <dbReference type="EMBL" id="CAD7437803.1"/>
    </source>
</evidence>
<dbReference type="Pfam" id="PF12130">
    <property type="entry name" value="bMERB_dom"/>
    <property type="match status" value="1"/>
</dbReference>
<dbReference type="SMART" id="SM01203">
    <property type="entry name" value="DUF3585"/>
    <property type="match status" value="1"/>
</dbReference>
<dbReference type="Pfam" id="PF00307">
    <property type="entry name" value="CH"/>
    <property type="match status" value="1"/>
</dbReference>
<dbReference type="PROSITE" id="PS51840">
    <property type="entry name" value="C2_NT"/>
    <property type="match status" value="1"/>
</dbReference>
<feature type="region of interest" description="Disordered" evidence="6">
    <location>
        <begin position="695"/>
        <end position="725"/>
    </location>
</feature>
<feature type="domain" description="Calponin-homology (CH)" evidence="7">
    <location>
        <begin position="330"/>
        <end position="435"/>
    </location>
</feature>
<feature type="compositionally biased region" description="Basic and acidic residues" evidence="6">
    <location>
        <begin position="853"/>
        <end position="865"/>
    </location>
</feature>
<feature type="compositionally biased region" description="Polar residues" evidence="6">
    <location>
        <begin position="264"/>
        <end position="279"/>
    </location>
</feature>
<keyword evidence="4 5" id="KW-0175">Coiled coil</keyword>
<feature type="coiled-coil region" evidence="5">
    <location>
        <begin position="872"/>
        <end position="906"/>
    </location>
</feature>
<reference evidence="10" key="1">
    <citation type="submission" date="2020-11" db="EMBL/GenBank/DDBJ databases">
        <authorList>
            <person name="Tran Van P."/>
        </authorList>
    </citation>
    <scope>NUCLEOTIDE SEQUENCE</scope>
</reference>
<feature type="compositionally biased region" description="Polar residues" evidence="6">
    <location>
        <begin position="512"/>
        <end position="526"/>
    </location>
</feature>
<evidence type="ECO:0000256" key="6">
    <source>
        <dbReference type="SAM" id="MobiDB-lite"/>
    </source>
</evidence>
<dbReference type="PROSITE" id="PS50021">
    <property type="entry name" value="CH"/>
    <property type="match status" value="1"/>
</dbReference>
<organism evidence="10">
    <name type="scientific">Timema bartmani</name>
    <dbReference type="NCBI Taxonomy" id="61472"/>
    <lineage>
        <taxon>Eukaryota</taxon>
        <taxon>Metazoa</taxon>
        <taxon>Ecdysozoa</taxon>
        <taxon>Arthropoda</taxon>
        <taxon>Hexapoda</taxon>
        <taxon>Insecta</taxon>
        <taxon>Pterygota</taxon>
        <taxon>Neoptera</taxon>
        <taxon>Polyneoptera</taxon>
        <taxon>Phasmatodea</taxon>
        <taxon>Timematodea</taxon>
        <taxon>Timematoidea</taxon>
        <taxon>Timematidae</taxon>
        <taxon>Timema</taxon>
    </lineage>
</organism>
<feature type="compositionally biased region" description="Basic and acidic residues" evidence="6">
    <location>
        <begin position="716"/>
        <end position="725"/>
    </location>
</feature>
<feature type="compositionally biased region" description="Low complexity" evidence="6">
    <location>
        <begin position="590"/>
        <end position="601"/>
    </location>
</feature>
<dbReference type="SUPFAM" id="SSF47576">
    <property type="entry name" value="Calponin-homology domain, CH-domain"/>
    <property type="match status" value="1"/>
</dbReference>
<evidence type="ECO:0000256" key="5">
    <source>
        <dbReference type="SAM" id="Coils"/>
    </source>
</evidence>
<accession>A0A7R9EPQ6</accession>
<feature type="compositionally biased region" description="Polar residues" evidence="6">
    <location>
        <begin position="802"/>
        <end position="817"/>
    </location>
</feature>
<dbReference type="FunFam" id="1.10.418.10:FF:000023">
    <property type="entry name" value="EH domain-binding protein 1 isoform X1"/>
    <property type="match status" value="1"/>
</dbReference>
<feature type="compositionally biased region" description="Low complexity" evidence="6">
    <location>
        <begin position="824"/>
        <end position="834"/>
    </location>
</feature>
<evidence type="ECO:0000259" key="8">
    <source>
        <dbReference type="PROSITE" id="PS51840"/>
    </source>
</evidence>
<dbReference type="InterPro" id="IPR019448">
    <property type="entry name" value="NT-C2"/>
</dbReference>
<comment type="subcellular location">
    <subcellularLocation>
        <location evidence="1">Endosome</location>
    </subcellularLocation>
</comment>
<name>A0A7R9EPQ6_9NEOP</name>
<dbReference type="InterPro" id="IPR036872">
    <property type="entry name" value="CH_dom_sf"/>
</dbReference>
<evidence type="ECO:0000256" key="2">
    <source>
        <dbReference type="ARBA" id="ARBA00022553"/>
    </source>
</evidence>
<dbReference type="AlphaFoldDB" id="A0A7R9EPQ6"/>
<feature type="domain" description="BMERB" evidence="9">
    <location>
        <begin position="856"/>
        <end position="1013"/>
    </location>
</feature>
<evidence type="ECO:0008006" key="11">
    <source>
        <dbReference type="Google" id="ProtNLM"/>
    </source>
</evidence>
<gene>
    <name evidence="10" type="ORF">TBIB3V08_LOCUS406</name>
</gene>